<protein>
    <submittedName>
        <fullName evidence="2">Uncharacterized protein</fullName>
    </submittedName>
</protein>
<reference evidence="2 3" key="1">
    <citation type="submission" date="2023-10" db="EMBL/GenBank/DDBJ databases">
        <title>Genome-Wide Identification Analysis in wild type Solanum Pinnatisectum Reveals Some Genes Defensing Phytophthora Infestans.</title>
        <authorList>
            <person name="Sun C."/>
        </authorList>
    </citation>
    <scope>NUCLEOTIDE SEQUENCE [LARGE SCALE GENOMIC DNA]</scope>
    <source>
        <strain evidence="2">LQN</strain>
        <tissue evidence="2">Leaf</tissue>
    </source>
</reference>
<feature type="compositionally biased region" description="Basic and acidic residues" evidence="1">
    <location>
        <begin position="140"/>
        <end position="160"/>
    </location>
</feature>
<evidence type="ECO:0000313" key="2">
    <source>
        <dbReference type="EMBL" id="KAK4708664.1"/>
    </source>
</evidence>
<gene>
    <name evidence="2" type="ORF">R3W88_029589</name>
</gene>
<organism evidence="2 3">
    <name type="scientific">Solanum pinnatisectum</name>
    <name type="common">tansyleaf nightshade</name>
    <dbReference type="NCBI Taxonomy" id="50273"/>
    <lineage>
        <taxon>Eukaryota</taxon>
        <taxon>Viridiplantae</taxon>
        <taxon>Streptophyta</taxon>
        <taxon>Embryophyta</taxon>
        <taxon>Tracheophyta</taxon>
        <taxon>Spermatophyta</taxon>
        <taxon>Magnoliopsida</taxon>
        <taxon>eudicotyledons</taxon>
        <taxon>Gunneridae</taxon>
        <taxon>Pentapetalae</taxon>
        <taxon>asterids</taxon>
        <taxon>lamiids</taxon>
        <taxon>Solanales</taxon>
        <taxon>Solanaceae</taxon>
        <taxon>Solanoideae</taxon>
        <taxon>Solaneae</taxon>
        <taxon>Solanum</taxon>
    </lineage>
</organism>
<sequence>MGPQRRLGINVGYESRSIIKYLEPRTENLFTARFVDCHFDESLYPTIGGEQKQLGNEIDWNSLSLSHLDPRTNQCEQEVQKIIYLQNIANQLSDPFTNLPWVTKSYIPATNAQVRVDGLIGENVKANESGPCLKRGRQISSKDKNSQKRKGINDLDDHNTDAIVHEEL</sequence>
<dbReference type="Proteomes" id="UP001311915">
    <property type="component" value="Unassembled WGS sequence"/>
</dbReference>
<dbReference type="EMBL" id="JAWPEI010000012">
    <property type="protein sequence ID" value="KAK4708664.1"/>
    <property type="molecule type" value="Genomic_DNA"/>
</dbReference>
<keyword evidence="3" id="KW-1185">Reference proteome</keyword>
<dbReference type="AlphaFoldDB" id="A0AAV9K7S6"/>
<proteinExistence type="predicted"/>
<evidence type="ECO:0000313" key="3">
    <source>
        <dbReference type="Proteomes" id="UP001311915"/>
    </source>
</evidence>
<name>A0AAV9K7S6_9SOLN</name>
<evidence type="ECO:0000256" key="1">
    <source>
        <dbReference type="SAM" id="MobiDB-lite"/>
    </source>
</evidence>
<comment type="caution">
    <text evidence="2">The sequence shown here is derived from an EMBL/GenBank/DDBJ whole genome shotgun (WGS) entry which is preliminary data.</text>
</comment>
<feature type="region of interest" description="Disordered" evidence="1">
    <location>
        <begin position="131"/>
        <end position="160"/>
    </location>
</feature>
<accession>A0AAV9K7S6</accession>